<name>A0AAN8W8U1_HALRR</name>
<protein>
    <submittedName>
        <fullName evidence="2">Uncharacterized protein</fullName>
    </submittedName>
</protein>
<evidence type="ECO:0000256" key="1">
    <source>
        <dbReference type="SAM" id="MobiDB-lite"/>
    </source>
</evidence>
<dbReference type="EMBL" id="JAXCGZ010023929">
    <property type="protein sequence ID" value="KAK7001587.1"/>
    <property type="molecule type" value="Genomic_DNA"/>
</dbReference>
<evidence type="ECO:0000313" key="2">
    <source>
        <dbReference type="EMBL" id="KAK7001587.1"/>
    </source>
</evidence>
<accession>A0AAN8W8U1</accession>
<dbReference type="Proteomes" id="UP001381693">
    <property type="component" value="Unassembled WGS sequence"/>
</dbReference>
<feature type="region of interest" description="Disordered" evidence="1">
    <location>
        <begin position="20"/>
        <end position="45"/>
    </location>
</feature>
<dbReference type="AlphaFoldDB" id="A0AAN8W8U1"/>
<comment type="caution">
    <text evidence="2">The sequence shown here is derived from an EMBL/GenBank/DDBJ whole genome shotgun (WGS) entry which is preliminary data.</text>
</comment>
<proteinExistence type="predicted"/>
<gene>
    <name evidence="2" type="ORF">SK128_023157</name>
</gene>
<evidence type="ECO:0000313" key="3">
    <source>
        <dbReference type="Proteomes" id="UP001381693"/>
    </source>
</evidence>
<reference evidence="2 3" key="1">
    <citation type="submission" date="2023-11" db="EMBL/GenBank/DDBJ databases">
        <title>Halocaridina rubra genome assembly.</title>
        <authorList>
            <person name="Smith C."/>
        </authorList>
    </citation>
    <scope>NUCLEOTIDE SEQUENCE [LARGE SCALE GENOMIC DNA]</scope>
    <source>
        <strain evidence="2">EP-1</strain>
        <tissue evidence="2">Whole</tissue>
    </source>
</reference>
<sequence>MKALIRKGFDNGLKGTMETTVSRARWRQRSQGHDRDSGLKGAMETTVSRKRLLKNDLTGTAVANSPNDLTGTDWQALVPSLTFDK</sequence>
<organism evidence="2 3">
    <name type="scientific">Halocaridina rubra</name>
    <name type="common">Hawaiian red shrimp</name>
    <dbReference type="NCBI Taxonomy" id="373956"/>
    <lineage>
        <taxon>Eukaryota</taxon>
        <taxon>Metazoa</taxon>
        <taxon>Ecdysozoa</taxon>
        <taxon>Arthropoda</taxon>
        <taxon>Crustacea</taxon>
        <taxon>Multicrustacea</taxon>
        <taxon>Malacostraca</taxon>
        <taxon>Eumalacostraca</taxon>
        <taxon>Eucarida</taxon>
        <taxon>Decapoda</taxon>
        <taxon>Pleocyemata</taxon>
        <taxon>Caridea</taxon>
        <taxon>Atyoidea</taxon>
        <taxon>Atyidae</taxon>
        <taxon>Halocaridina</taxon>
    </lineage>
</organism>
<keyword evidence="3" id="KW-1185">Reference proteome</keyword>